<comment type="subcellular location">
    <subcellularLocation>
        <location evidence="5">Basolateral cell membrane</location>
        <topology evidence="5">Single-pass type I membrane protein</topology>
    </subcellularLocation>
    <subcellularLocation>
        <location evidence="2">Cell junction</location>
        <location evidence="2">Adherens junction</location>
    </subcellularLocation>
    <subcellularLocation>
        <location evidence="1">Cell junction</location>
        <location evidence="1">Tight junction</location>
    </subcellularLocation>
</comment>
<dbReference type="InterPro" id="IPR036179">
    <property type="entry name" value="Ig-like_dom_sf"/>
</dbReference>
<dbReference type="SUPFAM" id="SSF48726">
    <property type="entry name" value="Immunoglobulin"/>
    <property type="match status" value="2"/>
</dbReference>
<keyword evidence="6" id="KW-0472">Membrane</keyword>
<reference evidence="8" key="3">
    <citation type="submission" date="2025-09" db="UniProtKB">
        <authorList>
            <consortium name="Ensembl"/>
        </authorList>
    </citation>
    <scope>IDENTIFICATION</scope>
</reference>
<dbReference type="Bgee" id="ENSLOCG00000016114">
    <property type="expression patterns" value="Expressed in pharyngeal gill and 5 other cell types or tissues"/>
</dbReference>
<dbReference type="RefSeq" id="XP_069036663.1">
    <property type="nucleotide sequence ID" value="XM_069180562.1"/>
</dbReference>
<dbReference type="Pfam" id="PF13927">
    <property type="entry name" value="Ig_3"/>
    <property type="match status" value="1"/>
</dbReference>
<name>W5NGV1_LEPOC</name>
<keyword evidence="9" id="KW-1185">Reference proteome</keyword>
<dbReference type="PROSITE" id="PS50835">
    <property type="entry name" value="IG_LIKE"/>
    <property type="match status" value="2"/>
</dbReference>
<dbReference type="InterPro" id="IPR003599">
    <property type="entry name" value="Ig_sub"/>
</dbReference>
<keyword evidence="6" id="KW-1133">Transmembrane helix</keyword>
<dbReference type="SMART" id="SM00406">
    <property type="entry name" value="IGv"/>
    <property type="match status" value="1"/>
</dbReference>
<dbReference type="eggNOG" id="ENOG502RXSJ">
    <property type="taxonomic scope" value="Eukaryota"/>
</dbReference>
<dbReference type="InterPro" id="IPR013106">
    <property type="entry name" value="Ig_V-set"/>
</dbReference>
<dbReference type="Ensembl" id="ENSLOCT00000019893.1">
    <property type="protein sequence ID" value="ENSLOCP00000019860.1"/>
    <property type="gene ID" value="ENSLOCG00000016114.1"/>
</dbReference>
<dbReference type="AlphaFoldDB" id="W5NGV1"/>
<dbReference type="KEGG" id="loc:102691584"/>
<evidence type="ECO:0000313" key="8">
    <source>
        <dbReference type="Ensembl" id="ENSLOCP00000019860.1"/>
    </source>
</evidence>
<dbReference type="InterPro" id="IPR003598">
    <property type="entry name" value="Ig_sub2"/>
</dbReference>
<dbReference type="GO" id="GO:0016323">
    <property type="term" value="C:basolateral plasma membrane"/>
    <property type="evidence" value="ECO:0007669"/>
    <property type="project" value="UniProtKB-SubCell"/>
</dbReference>
<evidence type="ECO:0000256" key="3">
    <source>
        <dbReference type="ARBA" id="ARBA00022427"/>
    </source>
</evidence>
<dbReference type="InParanoid" id="W5NGV1"/>
<dbReference type="Proteomes" id="UP000018468">
    <property type="component" value="Linkage group LG1"/>
</dbReference>
<evidence type="ECO:0000256" key="5">
    <source>
        <dbReference type="ARBA" id="ARBA00023768"/>
    </source>
</evidence>
<feature type="domain" description="Ig-like" evidence="7">
    <location>
        <begin position="156"/>
        <end position="248"/>
    </location>
</feature>
<dbReference type="OrthoDB" id="10045577at2759"/>
<proteinExistence type="predicted"/>
<dbReference type="SMART" id="SM00408">
    <property type="entry name" value="IGc2"/>
    <property type="match status" value="2"/>
</dbReference>
<dbReference type="PANTHER" id="PTHR44468">
    <property type="entry name" value="COXSACKIEVIRUS AND ADENOVIRUS RECEPTOR-RELATED"/>
    <property type="match status" value="1"/>
</dbReference>
<reference evidence="9" key="1">
    <citation type="submission" date="2011-12" db="EMBL/GenBank/DDBJ databases">
        <title>The Draft Genome of Lepisosteus oculatus.</title>
        <authorList>
            <consortium name="The Broad Institute Genome Assembly &amp; Analysis Group"/>
            <consortium name="Computational R&amp;D Group"/>
            <consortium name="and Sequencing Platform"/>
            <person name="Di Palma F."/>
            <person name="Alfoldi J."/>
            <person name="Johnson J."/>
            <person name="Berlin A."/>
            <person name="Gnerre S."/>
            <person name="Jaffe D."/>
            <person name="MacCallum I."/>
            <person name="Young S."/>
            <person name="Walker B.J."/>
            <person name="Lander E.S."/>
            <person name="Lindblad-Toh K."/>
        </authorList>
    </citation>
    <scope>NUCLEOTIDE SEQUENCE [LARGE SCALE GENOMIC DNA]</scope>
</reference>
<keyword evidence="6" id="KW-0812">Transmembrane</keyword>
<dbReference type="PANTHER" id="PTHR44468:SF2">
    <property type="entry name" value="V-SET AND IMMUNOGLOBULIN DOMAIN CONTAINING 8B ISOFORM X1"/>
    <property type="match status" value="1"/>
</dbReference>
<evidence type="ECO:0000256" key="1">
    <source>
        <dbReference type="ARBA" id="ARBA00004435"/>
    </source>
</evidence>
<dbReference type="Pfam" id="PF07686">
    <property type="entry name" value="V-set"/>
    <property type="match status" value="1"/>
</dbReference>
<feature type="transmembrane region" description="Helical" evidence="6">
    <location>
        <begin position="6"/>
        <end position="26"/>
    </location>
</feature>
<dbReference type="GeneID" id="102691584"/>
<dbReference type="InterPro" id="IPR007110">
    <property type="entry name" value="Ig-like_dom"/>
</dbReference>
<dbReference type="Gene3D" id="2.60.40.10">
    <property type="entry name" value="Immunoglobulins"/>
    <property type="match status" value="2"/>
</dbReference>
<evidence type="ECO:0000256" key="4">
    <source>
        <dbReference type="ARBA" id="ARBA00022949"/>
    </source>
</evidence>
<protein>
    <submittedName>
        <fullName evidence="8">V-set and immunoglobulin domain containing 8b</fullName>
    </submittedName>
</protein>
<dbReference type="EMBL" id="AHAT01008591">
    <property type="status" value="NOT_ANNOTATED_CDS"/>
    <property type="molecule type" value="Genomic_DNA"/>
</dbReference>
<evidence type="ECO:0000313" key="9">
    <source>
        <dbReference type="Proteomes" id="UP000018468"/>
    </source>
</evidence>
<accession>W5NGV1</accession>
<dbReference type="GeneTree" id="ENSGT00940000165076"/>
<dbReference type="HOGENOM" id="CLU_040549_0_0_1"/>
<evidence type="ECO:0000259" key="7">
    <source>
        <dbReference type="PROSITE" id="PS50835"/>
    </source>
</evidence>
<evidence type="ECO:0000256" key="6">
    <source>
        <dbReference type="SAM" id="Phobius"/>
    </source>
</evidence>
<keyword evidence="3" id="KW-0796">Tight junction</keyword>
<dbReference type="InterPro" id="IPR013783">
    <property type="entry name" value="Ig-like_fold"/>
</dbReference>
<feature type="domain" description="Ig-like" evidence="7">
    <location>
        <begin position="34"/>
        <end position="149"/>
    </location>
</feature>
<dbReference type="GO" id="GO:0005912">
    <property type="term" value="C:adherens junction"/>
    <property type="evidence" value="ECO:0007669"/>
    <property type="project" value="UniProtKB-SubCell"/>
</dbReference>
<dbReference type="RefSeq" id="XP_015199625.1">
    <property type="nucleotide sequence ID" value="XM_015344139.2"/>
</dbReference>
<dbReference type="InterPro" id="IPR052307">
    <property type="entry name" value="EJ_Adhesion_Regulator"/>
</dbReference>
<sequence>MSTEQHWKILTLCSRTIFAVLCSIYLNTGFTAAMQITSTGAQTIQKAQGEAVVLGCTYTPGPTDTGELDIEWSNISPDMTQKDTLILSYVGGKQYNYSSPSLMKRLTFTAGNPSNGDASFTISNLMVSDTGTYQCKVKKAPGIDSRKVTLVVMVRPSVPNCWVEGSQEEGSAVSLQCKSSQGSTPLTYNWFREGGGTLPPAATANPQTGELLIRNHSQSFVGNYRCEVKNFVGKEQCVYSLQAYKSVNKAGVIAGAVIGALLLLLLLLLLIWLLICCCNKRRYEKEVANEIREDAGAPVSRAVTPTSSFRSVLGYRSHAGVGYNFVRSSYTRPESNTYSSIYKDKTMMIQSPSANSRPTTAEGVPSVKFSYSKYGYPV</sequence>
<reference evidence="8" key="2">
    <citation type="submission" date="2025-08" db="UniProtKB">
        <authorList>
            <consortium name="Ensembl"/>
        </authorList>
    </citation>
    <scope>IDENTIFICATION</scope>
</reference>
<feature type="transmembrane region" description="Helical" evidence="6">
    <location>
        <begin position="250"/>
        <end position="275"/>
    </location>
</feature>
<dbReference type="SMART" id="SM00409">
    <property type="entry name" value="IG"/>
    <property type="match status" value="2"/>
</dbReference>
<organism evidence="8 9">
    <name type="scientific">Lepisosteus oculatus</name>
    <name type="common">Spotted gar</name>
    <dbReference type="NCBI Taxonomy" id="7918"/>
    <lineage>
        <taxon>Eukaryota</taxon>
        <taxon>Metazoa</taxon>
        <taxon>Chordata</taxon>
        <taxon>Craniata</taxon>
        <taxon>Vertebrata</taxon>
        <taxon>Euteleostomi</taxon>
        <taxon>Actinopterygii</taxon>
        <taxon>Neopterygii</taxon>
        <taxon>Holostei</taxon>
        <taxon>Semionotiformes</taxon>
        <taxon>Lepisosteidae</taxon>
        <taxon>Lepisosteus</taxon>
    </lineage>
</organism>
<dbReference type="GO" id="GO:0005923">
    <property type="term" value="C:bicellular tight junction"/>
    <property type="evidence" value="ECO:0007669"/>
    <property type="project" value="UniProtKB-SubCell"/>
</dbReference>
<dbReference type="OMA" id="GYRTHQG"/>
<evidence type="ECO:0000256" key="2">
    <source>
        <dbReference type="ARBA" id="ARBA00004536"/>
    </source>
</evidence>
<keyword evidence="4" id="KW-0965">Cell junction</keyword>